<evidence type="ECO:0000313" key="4">
    <source>
        <dbReference type="Proteomes" id="UP001497457"/>
    </source>
</evidence>
<feature type="region of interest" description="Disordered" evidence="1">
    <location>
        <begin position="59"/>
        <end position="81"/>
    </location>
</feature>
<dbReference type="PANTHER" id="PTHR12771">
    <property type="entry name" value="ENGULFMENT AND CELL MOTILITY"/>
    <property type="match status" value="1"/>
</dbReference>
<evidence type="ECO:0000313" key="3">
    <source>
        <dbReference type="EMBL" id="CAL5034161.1"/>
    </source>
</evidence>
<dbReference type="Pfam" id="PF04727">
    <property type="entry name" value="ELMO_CED12"/>
    <property type="match status" value="1"/>
</dbReference>
<name>A0ABC9D9S3_9POAL</name>
<gene>
    <name evidence="3" type="ORF">URODEC1_LOCUS82975</name>
</gene>
<keyword evidence="4" id="KW-1185">Reference proteome</keyword>
<dbReference type="InterPro" id="IPR006816">
    <property type="entry name" value="ELMO_dom"/>
</dbReference>
<feature type="domain" description="ELMO" evidence="2">
    <location>
        <begin position="139"/>
        <end position="300"/>
    </location>
</feature>
<dbReference type="AlphaFoldDB" id="A0ABC9D9S3"/>
<organism evidence="3 4">
    <name type="scientific">Urochloa decumbens</name>
    <dbReference type="NCBI Taxonomy" id="240449"/>
    <lineage>
        <taxon>Eukaryota</taxon>
        <taxon>Viridiplantae</taxon>
        <taxon>Streptophyta</taxon>
        <taxon>Embryophyta</taxon>
        <taxon>Tracheophyta</taxon>
        <taxon>Spermatophyta</taxon>
        <taxon>Magnoliopsida</taxon>
        <taxon>Liliopsida</taxon>
        <taxon>Poales</taxon>
        <taxon>Poaceae</taxon>
        <taxon>PACMAD clade</taxon>
        <taxon>Panicoideae</taxon>
        <taxon>Panicodae</taxon>
        <taxon>Paniceae</taxon>
        <taxon>Melinidinae</taxon>
        <taxon>Urochloa</taxon>
    </lineage>
</organism>
<dbReference type="PROSITE" id="PS51335">
    <property type="entry name" value="ELMO"/>
    <property type="match status" value="1"/>
</dbReference>
<dbReference type="InterPro" id="IPR050868">
    <property type="entry name" value="ELMO_domain-containing"/>
</dbReference>
<evidence type="ECO:0000259" key="2">
    <source>
        <dbReference type="PROSITE" id="PS51335"/>
    </source>
</evidence>
<accession>A0ABC9D9S3</accession>
<dbReference type="PANTHER" id="PTHR12771:SF3">
    <property type="entry name" value="ELMO_CED-12 FAMILY PROTEIN"/>
    <property type="match status" value="1"/>
</dbReference>
<protein>
    <recommendedName>
        <fullName evidence="2">ELMO domain-containing protein</fullName>
    </recommendedName>
</protein>
<sequence length="319" mass="35672">MEFSRTHGRSNQGEGQRAPAPATRHPPRATDNARALHPRACPCPPDLVRGVQGGGVVLSSSGRGGGAVEERRRPGGAAGGVDASMVGNRTWFGGLFNGSSKRRQVSAEKIVLDLTPIQEQRLQKLKERLNVPYDETRPDHQESLRALWNASFPDTELTSLVSAQWKDMGWQGVNPATDFRGCGFISLENLLFFARTYPAPFKRLMLKQQGMRAVWEYPFAVAGINISYMLIQLLELNSVRPKSLPGINFIKVLTEHEDAFDVLYCIAFEMLDAQWLAMRASYMQFKEVLEATKQQLERELSLEDLKGIHDLPAYNILCK</sequence>
<feature type="region of interest" description="Disordered" evidence="1">
    <location>
        <begin position="1"/>
        <end position="38"/>
    </location>
</feature>
<dbReference type="EMBL" id="OZ075141">
    <property type="protein sequence ID" value="CAL5034161.1"/>
    <property type="molecule type" value="Genomic_DNA"/>
</dbReference>
<dbReference type="Proteomes" id="UP001497457">
    <property type="component" value="Chromosome 31b"/>
</dbReference>
<reference evidence="4" key="1">
    <citation type="submission" date="2024-06" db="EMBL/GenBank/DDBJ databases">
        <authorList>
            <person name="Ryan C."/>
        </authorList>
    </citation>
    <scope>NUCLEOTIDE SEQUENCE [LARGE SCALE GENOMIC DNA]</scope>
</reference>
<reference evidence="3 4" key="2">
    <citation type="submission" date="2024-10" db="EMBL/GenBank/DDBJ databases">
        <authorList>
            <person name="Ryan C."/>
        </authorList>
    </citation>
    <scope>NUCLEOTIDE SEQUENCE [LARGE SCALE GENOMIC DNA]</scope>
</reference>
<evidence type="ECO:0000256" key="1">
    <source>
        <dbReference type="SAM" id="MobiDB-lite"/>
    </source>
</evidence>
<proteinExistence type="predicted"/>